<sequence length="85" mass="9475">MNIAPRDRKPEQRQGKMPYIVAITGPSTSAAAEADPELVRSNRRRTSVIGCYQERARIGGGMHSRLLFECICQLVRRLAADAAYK</sequence>
<evidence type="ECO:0000313" key="1">
    <source>
        <dbReference type="EMBL" id="GGB37428.1"/>
    </source>
</evidence>
<dbReference type="EMBL" id="BMIH01000004">
    <property type="protein sequence ID" value="GGB37428.1"/>
    <property type="molecule type" value="Genomic_DNA"/>
</dbReference>
<proteinExistence type="predicted"/>
<gene>
    <name evidence="1" type="ORF">GCM10011380_28480</name>
</gene>
<comment type="caution">
    <text evidence="1">The sequence shown here is derived from an EMBL/GenBank/DDBJ whole genome shotgun (WGS) entry which is preliminary data.</text>
</comment>
<reference evidence="1" key="1">
    <citation type="journal article" date="2014" name="Int. J. Syst. Evol. Microbiol.">
        <title>Complete genome sequence of Corynebacterium casei LMG S-19264T (=DSM 44701T), isolated from a smear-ripened cheese.</title>
        <authorList>
            <consortium name="US DOE Joint Genome Institute (JGI-PGF)"/>
            <person name="Walter F."/>
            <person name="Albersmeier A."/>
            <person name="Kalinowski J."/>
            <person name="Ruckert C."/>
        </authorList>
    </citation>
    <scope>NUCLEOTIDE SEQUENCE</scope>
    <source>
        <strain evidence="1">CGMCC 1.15330</strain>
    </source>
</reference>
<dbReference type="Proteomes" id="UP000623067">
    <property type="component" value="Unassembled WGS sequence"/>
</dbReference>
<dbReference type="AlphaFoldDB" id="A0A916TA21"/>
<evidence type="ECO:0000313" key="2">
    <source>
        <dbReference type="Proteomes" id="UP000623067"/>
    </source>
</evidence>
<accession>A0A916TA21</accession>
<name>A0A916TA21_9SPHN</name>
<keyword evidence="2" id="KW-1185">Reference proteome</keyword>
<protein>
    <submittedName>
        <fullName evidence="1">Uncharacterized protein</fullName>
    </submittedName>
</protein>
<reference evidence="1" key="2">
    <citation type="submission" date="2020-09" db="EMBL/GenBank/DDBJ databases">
        <authorList>
            <person name="Sun Q."/>
            <person name="Zhou Y."/>
        </authorList>
    </citation>
    <scope>NUCLEOTIDE SEQUENCE</scope>
    <source>
        <strain evidence="1">CGMCC 1.15330</strain>
    </source>
</reference>
<organism evidence="1 2">
    <name type="scientific">Sphingomonas metalli</name>
    <dbReference type="NCBI Taxonomy" id="1779358"/>
    <lineage>
        <taxon>Bacteria</taxon>
        <taxon>Pseudomonadati</taxon>
        <taxon>Pseudomonadota</taxon>
        <taxon>Alphaproteobacteria</taxon>
        <taxon>Sphingomonadales</taxon>
        <taxon>Sphingomonadaceae</taxon>
        <taxon>Sphingomonas</taxon>
    </lineage>
</organism>